<dbReference type="AlphaFoldDB" id="A0A6A6I3N0"/>
<dbReference type="OrthoDB" id="3777149at2759"/>
<evidence type="ECO:0000313" key="2">
    <source>
        <dbReference type="EMBL" id="KAF2245104.1"/>
    </source>
</evidence>
<proteinExistence type="predicted"/>
<protein>
    <submittedName>
        <fullName evidence="2">Uncharacterized protein</fullName>
    </submittedName>
</protein>
<feature type="transmembrane region" description="Helical" evidence="1">
    <location>
        <begin position="6"/>
        <end position="25"/>
    </location>
</feature>
<dbReference type="EMBL" id="ML987201">
    <property type="protein sequence ID" value="KAF2245104.1"/>
    <property type="molecule type" value="Genomic_DNA"/>
</dbReference>
<evidence type="ECO:0000313" key="3">
    <source>
        <dbReference type="Proteomes" id="UP000800094"/>
    </source>
</evidence>
<feature type="transmembrane region" description="Helical" evidence="1">
    <location>
        <begin position="46"/>
        <end position="72"/>
    </location>
</feature>
<keyword evidence="1" id="KW-1133">Transmembrane helix</keyword>
<keyword evidence="1" id="KW-0472">Membrane</keyword>
<sequence length="146" mass="16295">MAFGLLIGFLLCFVGGSLLSVVLLFKNVYLLGKNGHVSFWRTTVSLLSLLFSIYQAGLSIAGIVAIAIEFIADTEPHWLDPIILCTLQLSFATTLTWTLRGLDLPHWAIWLTHSHIVFLTPTIAFPTTSFTSTHYSHASSWHHLRQ</sequence>
<accession>A0A6A6I3N0</accession>
<reference evidence="2" key="1">
    <citation type="journal article" date="2020" name="Stud. Mycol.">
        <title>101 Dothideomycetes genomes: a test case for predicting lifestyles and emergence of pathogens.</title>
        <authorList>
            <person name="Haridas S."/>
            <person name="Albert R."/>
            <person name="Binder M."/>
            <person name="Bloem J."/>
            <person name="Labutti K."/>
            <person name="Salamov A."/>
            <person name="Andreopoulos B."/>
            <person name="Baker S."/>
            <person name="Barry K."/>
            <person name="Bills G."/>
            <person name="Bluhm B."/>
            <person name="Cannon C."/>
            <person name="Castanera R."/>
            <person name="Culley D."/>
            <person name="Daum C."/>
            <person name="Ezra D."/>
            <person name="Gonzalez J."/>
            <person name="Henrissat B."/>
            <person name="Kuo A."/>
            <person name="Liang C."/>
            <person name="Lipzen A."/>
            <person name="Lutzoni F."/>
            <person name="Magnuson J."/>
            <person name="Mondo S."/>
            <person name="Nolan M."/>
            <person name="Ohm R."/>
            <person name="Pangilinan J."/>
            <person name="Park H.-J."/>
            <person name="Ramirez L."/>
            <person name="Alfaro M."/>
            <person name="Sun H."/>
            <person name="Tritt A."/>
            <person name="Yoshinaga Y."/>
            <person name="Zwiers L.-H."/>
            <person name="Turgeon B."/>
            <person name="Goodwin S."/>
            <person name="Spatafora J."/>
            <person name="Crous P."/>
            <person name="Grigoriev I."/>
        </authorList>
    </citation>
    <scope>NUCLEOTIDE SEQUENCE</scope>
    <source>
        <strain evidence="2">CBS 122368</strain>
    </source>
</reference>
<keyword evidence="3" id="KW-1185">Reference proteome</keyword>
<organism evidence="2 3">
    <name type="scientific">Trematosphaeria pertusa</name>
    <dbReference type="NCBI Taxonomy" id="390896"/>
    <lineage>
        <taxon>Eukaryota</taxon>
        <taxon>Fungi</taxon>
        <taxon>Dikarya</taxon>
        <taxon>Ascomycota</taxon>
        <taxon>Pezizomycotina</taxon>
        <taxon>Dothideomycetes</taxon>
        <taxon>Pleosporomycetidae</taxon>
        <taxon>Pleosporales</taxon>
        <taxon>Massarineae</taxon>
        <taxon>Trematosphaeriaceae</taxon>
        <taxon>Trematosphaeria</taxon>
    </lineage>
</organism>
<evidence type="ECO:0000256" key="1">
    <source>
        <dbReference type="SAM" id="Phobius"/>
    </source>
</evidence>
<dbReference type="RefSeq" id="XP_033680108.1">
    <property type="nucleotide sequence ID" value="XM_033833768.1"/>
</dbReference>
<gene>
    <name evidence="2" type="ORF">BU26DRAFT_568402</name>
</gene>
<feature type="transmembrane region" description="Helical" evidence="1">
    <location>
        <begin position="78"/>
        <end position="99"/>
    </location>
</feature>
<keyword evidence="1" id="KW-0812">Transmembrane</keyword>
<dbReference type="GeneID" id="54587098"/>
<dbReference type="Proteomes" id="UP000800094">
    <property type="component" value="Unassembled WGS sequence"/>
</dbReference>
<name>A0A6A6I3N0_9PLEO</name>